<evidence type="ECO:0000313" key="8">
    <source>
        <dbReference type="Proteomes" id="UP000549913"/>
    </source>
</evidence>
<evidence type="ECO:0000259" key="6">
    <source>
        <dbReference type="Pfam" id="PF18029"/>
    </source>
</evidence>
<evidence type="ECO:0000313" key="7">
    <source>
        <dbReference type="EMBL" id="NYD71289.1"/>
    </source>
</evidence>
<gene>
    <name evidence="7" type="ORF">BJ984_002447</name>
</gene>
<protein>
    <recommendedName>
        <fullName evidence="4">Putative pterin-4-alpha-carbinolamine dehydratase</fullName>
        <ecNumber evidence="3">4.2.1.96</ecNumber>
    </recommendedName>
</protein>
<evidence type="ECO:0000256" key="3">
    <source>
        <dbReference type="ARBA" id="ARBA00013252"/>
    </source>
</evidence>
<evidence type="ECO:0000256" key="5">
    <source>
        <dbReference type="ARBA" id="ARBA00023239"/>
    </source>
</evidence>
<dbReference type="Gene3D" id="3.30.1360.20">
    <property type="entry name" value="Transcriptional coactivator/pterin dehydratase"/>
    <property type="match status" value="1"/>
</dbReference>
<dbReference type="PANTHER" id="PTHR35908">
    <property type="entry name" value="HYPOTHETICAL FUSION PROTEIN"/>
    <property type="match status" value="1"/>
</dbReference>
<dbReference type="AlphaFoldDB" id="A0A852SQZ8"/>
<organism evidence="7 8">
    <name type="scientific">Herbiconiux flava</name>
    <dbReference type="NCBI Taxonomy" id="881268"/>
    <lineage>
        <taxon>Bacteria</taxon>
        <taxon>Bacillati</taxon>
        <taxon>Actinomycetota</taxon>
        <taxon>Actinomycetes</taxon>
        <taxon>Micrococcales</taxon>
        <taxon>Microbacteriaceae</taxon>
        <taxon>Herbiconiux</taxon>
    </lineage>
</organism>
<keyword evidence="5 7" id="KW-0456">Lyase</keyword>
<comment type="similarity">
    <text evidence="2">Belongs to the pterin-4-alpha-carbinolamine dehydratase family.</text>
</comment>
<dbReference type="InterPro" id="IPR029068">
    <property type="entry name" value="Glyas_Bleomycin-R_OHBP_Dase"/>
</dbReference>
<evidence type="ECO:0000256" key="4">
    <source>
        <dbReference type="ARBA" id="ARBA00021735"/>
    </source>
</evidence>
<name>A0A852SQZ8_9MICO</name>
<accession>A0A852SQZ8</accession>
<dbReference type="InterPro" id="IPR036428">
    <property type="entry name" value="PCD_sf"/>
</dbReference>
<keyword evidence="8" id="KW-1185">Reference proteome</keyword>
<dbReference type="GO" id="GO:0008124">
    <property type="term" value="F:4-alpha-hydroxytetrahydrobiopterin dehydratase activity"/>
    <property type="evidence" value="ECO:0007669"/>
    <property type="project" value="UniProtKB-EC"/>
</dbReference>
<dbReference type="SUPFAM" id="SSF54593">
    <property type="entry name" value="Glyoxalase/Bleomycin resistance protein/Dihydroxybiphenyl dioxygenase"/>
    <property type="match status" value="1"/>
</dbReference>
<feature type="domain" description="Glyoxalase-like" evidence="6">
    <location>
        <begin position="108"/>
        <end position="209"/>
    </location>
</feature>
<dbReference type="InterPro" id="IPR001533">
    <property type="entry name" value="Pterin_deHydtase"/>
</dbReference>
<dbReference type="Pfam" id="PF18029">
    <property type="entry name" value="Glyoxalase_6"/>
    <property type="match status" value="1"/>
</dbReference>
<dbReference type="Pfam" id="PF01329">
    <property type="entry name" value="Pterin_4a"/>
    <property type="match status" value="1"/>
</dbReference>
<dbReference type="PANTHER" id="PTHR35908:SF1">
    <property type="entry name" value="CONSERVED PROTEIN"/>
    <property type="match status" value="1"/>
</dbReference>
<dbReference type="Gene3D" id="3.10.180.10">
    <property type="entry name" value="2,3-Dihydroxybiphenyl 1,2-Dioxygenase, domain 1"/>
    <property type="match status" value="1"/>
</dbReference>
<sequence>MSDAISPREFRQSEGTGDWRVVGDGARALFRTGSFTRGAALVAAIAELADAADHHPDIDLRYGAVAVRLISHDVGDISRRDLALARAISAAAAEQGLAADPSAVQSLQIAIDAVDVAAVRRFWQAVLGHDPVDDADLSDPLGVLPNVWVQQIDAARPERNTVHLDLYVPTDVVEERLAAALAAGGRVVNDENAPEWWTLADPEGNEVDLAPWRDDSPWK</sequence>
<proteinExistence type="inferred from homology"/>
<evidence type="ECO:0000256" key="1">
    <source>
        <dbReference type="ARBA" id="ARBA00001554"/>
    </source>
</evidence>
<comment type="caution">
    <text evidence="7">The sequence shown here is derived from an EMBL/GenBank/DDBJ whole genome shotgun (WGS) entry which is preliminary data.</text>
</comment>
<dbReference type="EC" id="4.2.1.96" evidence="3"/>
<dbReference type="Proteomes" id="UP000549913">
    <property type="component" value="Unassembled WGS sequence"/>
</dbReference>
<dbReference type="EMBL" id="JACCBM010000001">
    <property type="protein sequence ID" value="NYD71289.1"/>
    <property type="molecule type" value="Genomic_DNA"/>
</dbReference>
<dbReference type="GO" id="GO:0006729">
    <property type="term" value="P:tetrahydrobiopterin biosynthetic process"/>
    <property type="evidence" value="ECO:0007669"/>
    <property type="project" value="InterPro"/>
</dbReference>
<reference evidence="7 8" key="1">
    <citation type="submission" date="2020-07" db="EMBL/GenBank/DDBJ databases">
        <title>Sequencing the genomes of 1000 actinobacteria strains.</title>
        <authorList>
            <person name="Klenk H.-P."/>
        </authorList>
    </citation>
    <scope>NUCLEOTIDE SEQUENCE [LARGE SCALE GENOMIC DNA]</scope>
    <source>
        <strain evidence="7 8">DSM 26474</strain>
    </source>
</reference>
<evidence type="ECO:0000256" key="2">
    <source>
        <dbReference type="ARBA" id="ARBA00006472"/>
    </source>
</evidence>
<comment type="catalytic activity">
    <reaction evidence="1">
        <text>(4aS,6R)-4a-hydroxy-L-erythro-5,6,7,8-tetrahydrobiopterin = (6R)-L-erythro-6,7-dihydrobiopterin + H2O</text>
        <dbReference type="Rhea" id="RHEA:11920"/>
        <dbReference type="ChEBI" id="CHEBI:15377"/>
        <dbReference type="ChEBI" id="CHEBI:15642"/>
        <dbReference type="ChEBI" id="CHEBI:43120"/>
        <dbReference type="EC" id="4.2.1.96"/>
    </reaction>
</comment>
<dbReference type="RefSeq" id="WP_179548279.1">
    <property type="nucleotide sequence ID" value="NZ_BSEW01000002.1"/>
</dbReference>
<dbReference type="SUPFAM" id="SSF55248">
    <property type="entry name" value="PCD-like"/>
    <property type="match status" value="1"/>
</dbReference>
<dbReference type="InterPro" id="IPR041581">
    <property type="entry name" value="Glyoxalase_6"/>
</dbReference>